<reference evidence="2 3" key="1">
    <citation type="submission" date="2023-11" db="EMBL/GenBank/DDBJ databases">
        <title>MicrobeMod: A computational toolkit for identifying prokaryotic methylation and restriction-modification with nanopore sequencing.</title>
        <authorList>
            <person name="Crits-Christoph A."/>
            <person name="Kang S.C."/>
            <person name="Lee H."/>
            <person name="Ostrov N."/>
        </authorList>
    </citation>
    <scope>NUCLEOTIDE SEQUENCE [LARGE SCALE GENOMIC DNA]</scope>
    <source>
        <strain evidence="2 3">DSMZ 700</strain>
    </source>
</reference>
<accession>A0AAW9DWR8</accession>
<keyword evidence="3" id="KW-1185">Reference proteome</keyword>
<dbReference type="Pfam" id="PF02321">
    <property type="entry name" value="OEP"/>
    <property type="match status" value="2"/>
</dbReference>
<dbReference type="InterPro" id="IPR010131">
    <property type="entry name" value="MdtP/NodT-like"/>
</dbReference>
<proteinExistence type="inferred from homology"/>
<gene>
    <name evidence="2" type="ORF">SIL87_20130</name>
</gene>
<comment type="similarity">
    <text evidence="1">Belongs to the outer membrane factor (OMF) (TC 1.B.17) family.</text>
</comment>
<dbReference type="SUPFAM" id="SSF56954">
    <property type="entry name" value="Outer membrane efflux proteins (OEP)"/>
    <property type="match status" value="1"/>
</dbReference>
<dbReference type="PANTHER" id="PTHR30203:SF29">
    <property type="entry name" value="PROTEIN CYAE"/>
    <property type="match status" value="1"/>
</dbReference>
<organism evidence="2 3">
    <name type="scientific">Acidiphilium acidophilum</name>
    <name type="common">Thiobacillus acidophilus</name>
    <dbReference type="NCBI Taxonomy" id="76588"/>
    <lineage>
        <taxon>Bacteria</taxon>
        <taxon>Pseudomonadati</taxon>
        <taxon>Pseudomonadota</taxon>
        <taxon>Alphaproteobacteria</taxon>
        <taxon>Acetobacterales</taxon>
        <taxon>Acidocellaceae</taxon>
        <taxon>Acidiphilium</taxon>
    </lineage>
</organism>
<name>A0AAW9DWR8_ACIAO</name>
<dbReference type="AlphaFoldDB" id="A0AAW9DWR8"/>
<comment type="caution">
    <text evidence="2">The sequence shown here is derived from an EMBL/GenBank/DDBJ whole genome shotgun (WGS) entry which is preliminary data.</text>
</comment>
<dbReference type="InterPro" id="IPR003423">
    <property type="entry name" value="OMP_efflux"/>
</dbReference>
<protein>
    <submittedName>
        <fullName evidence="2">TolC family protein</fullName>
    </submittedName>
</protein>
<dbReference type="Proteomes" id="UP001279553">
    <property type="component" value="Unassembled WGS sequence"/>
</dbReference>
<dbReference type="EMBL" id="JAWXYB010000021">
    <property type="protein sequence ID" value="MDX5933062.1"/>
    <property type="molecule type" value="Genomic_DNA"/>
</dbReference>
<dbReference type="PANTHER" id="PTHR30203">
    <property type="entry name" value="OUTER MEMBRANE CATION EFFLUX PROTEIN"/>
    <property type="match status" value="1"/>
</dbReference>
<sequence>MLLLLGPLAGCAHYTAHPIDPAASANALAARRLNDPRLMQFLAAMGHSVPRWDIGTLTLVAVYERPDLRVANANYAIAKGGLTTAAAIPNPVLGLSPTYNSTNTFPSPWKIGPVISFLVTSFGARPASIAAARASIVASREVILTAAWQERTRVRNALLALWQAREQAKLANRSANYSGAGLTVLSQRYAAGMVSATALNLQRLTAEQARFAATEAVRRERLAKASIATAIGLPKVALSGITIDVSAFSHIKPPKELDILAQNALVERPAVQAALARYVAAQDRLRVVIDEQYPAFNIGPGYNFDQGANKFLLSLALPLPIFNQNQGPIAVARAQRHLAAAQFDQVQQRVLGGIDTSRTDWRASLDVTIAAERAAGSATRNERLALSDFRAGATGRLRLIGAQQAAILAQQDALTARIQARVALGHLEDALHHVFFRSAS</sequence>
<evidence type="ECO:0000256" key="1">
    <source>
        <dbReference type="ARBA" id="ARBA00007613"/>
    </source>
</evidence>
<dbReference type="Gene3D" id="1.20.1600.10">
    <property type="entry name" value="Outer membrane efflux proteins (OEP)"/>
    <property type="match status" value="1"/>
</dbReference>
<dbReference type="GO" id="GO:0015562">
    <property type="term" value="F:efflux transmembrane transporter activity"/>
    <property type="evidence" value="ECO:0007669"/>
    <property type="project" value="InterPro"/>
</dbReference>
<evidence type="ECO:0000313" key="3">
    <source>
        <dbReference type="Proteomes" id="UP001279553"/>
    </source>
</evidence>
<evidence type="ECO:0000313" key="2">
    <source>
        <dbReference type="EMBL" id="MDX5933062.1"/>
    </source>
</evidence>